<dbReference type="InterPro" id="IPR029016">
    <property type="entry name" value="GAF-like_dom_sf"/>
</dbReference>
<reference evidence="5 6" key="1">
    <citation type="submission" date="2020-04" db="EMBL/GenBank/DDBJ databases">
        <authorList>
            <person name="Klaysubun C."/>
            <person name="Duangmal K."/>
            <person name="Lipun K."/>
        </authorList>
    </citation>
    <scope>NUCLEOTIDE SEQUENCE [LARGE SCALE GENOMIC DNA]</scope>
    <source>
        <strain evidence="5 6">DSM 45300</strain>
    </source>
</reference>
<dbReference type="EMBL" id="JAAXKZ010000132">
    <property type="protein sequence ID" value="NMH94804.1"/>
    <property type="molecule type" value="Genomic_DNA"/>
</dbReference>
<dbReference type="SUPFAM" id="SSF46894">
    <property type="entry name" value="C-terminal effector domain of the bipartite response regulators"/>
    <property type="match status" value="1"/>
</dbReference>
<dbReference type="GO" id="GO:0003677">
    <property type="term" value="F:DNA binding"/>
    <property type="evidence" value="ECO:0007669"/>
    <property type="project" value="UniProtKB-KW"/>
</dbReference>
<dbReference type="RefSeq" id="WP_169415482.1">
    <property type="nucleotide sequence ID" value="NZ_JAAXKZ010000132.1"/>
</dbReference>
<evidence type="ECO:0000256" key="2">
    <source>
        <dbReference type="ARBA" id="ARBA00023125"/>
    </source>
</evidence>
<keyword evidence="1" id="KW-0805">Transcription regulation</keyword>
<dbReference type="InterPro" id="IPR016032">
    <property type="entry name" value="Sig_transdc_resp-reg_C-effctor"/>
</dbReference>
<dbReference type="AlphaFoldDB" id="A0A848DR84"/>
<accession>A0A848DR84</accession>
<sequence>MRDCSATVPPQPGGGVRAMPASPGALVGGQALAAISRISAVASSAAPAAERMQEILEHLGTLIPIEGAMVSAVDPASGHRRVVTNQGYSASLVAYLNGGEFHAEMIEPFGLPRRGWPVRERDLPVDPRSLRCVAEYFDPAGLVEGLLSTLVTADGRYVGFIDISDGDYDHPSDEACAVVGYLAPTLANVIDPLQSARLLASTLADDCVAVGLLPDDVVIPLRGVPDPELLDPRGGLHRTVGRLLGGTRRTAAFLWPTSGGGWYACRSFRCRDQVVVLTATVVERPHDLTRRELEVLTLLVDGGSNAEIAGTLQVTARTVKAHVEHILEKLGIPTRAAAVGRAIQDGLLLSPEALAGLDSR</sequence>
<dbReference type="PANTHER" id="PTHR44688:SF16">
    <property type="entry name" value="DNA-BINDING TRANSCRIPTIONAL ACTIVATOR DEVR_DOSR"/>
    <property type="match status" value="1"/>
</dbReference>
<dbReference type="Gene3D" id="1.10.10.10">
    <property type="entry name" value="Winged helix-like DNA-binding domain superfamily/Winged helix DNA-binding domain"/>
    <property type="match status" value="1"/>
</dbReference>
<dbReference type="PROSITE" id="PS00622">
    <property type="entry name" value="HTH_LUXR_1"/>
    <property type="match status" value="1"/>
</dbReference>
<evidence type="ECO:0000259" key="4">
    <source>
        <dbReference type="PROSITE" id="PS50043"/>
    </source>
</evidence>
<keyword evidence="3" id="KW-0804">Transcription</keyword>
<evidence type="ECO:0000313" key="6">
    <source>
        <dbReference type="Proteomes" id="UP000586918"/>
    </source>
</evidence>
<comment type="caution">
    <text evidence="5">The sequence shown here is derived from an EMBL/GenBank/DDBJ whole genome shotgun (WGS) entry which is preliminary data.</text>
</comment>
<keyword evidence="2" id="KW-0238">DNA-binding</keyword>
<dbReference type="CDD" id="cd06170">
    <property type="entry name" value="LuxR_C_like"/>
    <property type="match status" value="1"/>
</dbReference>
<keyword evidence="6" id="KW-1185">Reference proteome</keyword>
<dbReference type="Pfam" id="PF00196">
    <property type="entry name" value="GerE"/>
    <property type="match status" value="1"/>
</dbReference>
<dbReference type="Gene3D" id="3.30.450.40">
    <property type="match status" value="1"/>
</dbReference>
<evidence type="ECO:0000256" key="1">
    <source>
        <dbReference type="ARBA" id="ARBA00023015"/>
    </source>
</evidence>
<name>A0A848DR84_9PSEU</name>
<dbReference type="SUPFAM" id="SSF55781">
    <property type="entry name" value="GAF domain-like"/>
    <property type="match status" value="1"/>
</dbReference>
<evidence type="ECO:0000313" key="5">
    <source>
        <dbReference type="EMBL" id="NMH94804.1"/>
    </source>
</evidence>
<dbReference type="SMART" id="SM00421">
    <property type="entry name" value="HTH_LUXR"/>
    <property type="match status" value="1"/>
</dbReference>
<organism evidence="5 6">
    <name type="scientific">Pseudonocardia bannensis</name>
    <dbReference type="NCBI Taxonomy" id="630973"/>
    <lineage>
        <taxon>Bacteria</taxon>
        <taxon>Bacillati</taxon>
        <taxon>Actinomycetota</taxon>
        <taxon>Actinomycetes</taxon>
        <taxon>Pseudonocardiales</taxon>
        <taxon>Pseudonocardiaceae</taxon>
        <taxon>Pseudonocardia</taxon>
    </lineage>
</organism>
<feature type="domain" description="HTH luxR-type" evidence="4">
    <location>
        <begin position="281"/>
        <end position="346"/>
    </location>
</feature>
<dbReference type="GO" id="GO:0006355">
    <property type="term" value="P:regulation of DNA-templated transcription"/>
    <property type="evidence" value="ECO:0007669"/>
    <property type="project" value="InterPro"/>
</dbReference>
<dbReference type="PANTHER" id="PTHR44688">
    <property type="entry name" value="DNA-BINDING TRANSCRIPTIONAL ACTIVATOR DEVR_DOSR"/>
    <property type="match status" value="1"/>
</dbReference>
<proteinExistence type="predicted"/>
<gene>
    <name evidence="5" type="ORF">HF519_25170</name>
</gene>
<dbReference type="InterPro" id="IPR036388">
    <property type="entry name" value="WH-like_DNA-bd_sf"/>
</dbReference>
<protein>
    <submittedName>
        <fullName evidence="5">Helix-turn-helix transcriptional regulator</fullName>
    </submittedName>
</protein>
<dbReference type="InterPro" id="IPR000792">
    <property type="entry name" value="Tscrpt_reg_LuxR_C"/>
</dbReference>
<dbReference type="PROSITE" id="PS50043">
    <property type="entry name" value="HTH_LUXR_2"/>
    <property type="match status" value="1"/>
</dbReference>
<dbReference type="Proteomes" id="UP000586918">
    <property type="component" value="Unassembled WGS sequence"/>
</dbReference>
<evidence type="ECO:0000256" key="3">
    <source>
        <dbReference type="ARBA" id="ARBA00023163"/>
    </source>
</evidence>
<dbReference type="PRINTS" id="PR00038">
    <property type="entry name" value="HTHLUXR"/>
</dbReference>